<evidence type="ECO:0000256" key="1">
    <source>
        <dbReference type="SAM" id="MobiDB-lite"/>
    </source>
</evidence>
<proteinExistence type="predicted"/>
<organism evidence="2 3">
    <name type="scientific">Shewanella intestini</name>
    <dbReference type="NCBI Taxonomy" id="2017544"/>
    <lineage>
        <taxon>Bacteria</taxon>
        <taxon>Pseudomonadati</taxon>
        <taxon>Pseudomonadota</taxon>
        <taxon>Gammaproteobacteria</taxon>
        <taxon>Alteromonadales</taxon>
        <taxon>Shewanellaceae</taxon>
        <taxon>Shewanella</taxon>
    </lineage>
</organism>
<dbReference type="EMBL" id="JAAIKR010000003">
    <property type="protein sequence ID" value="MBR9727348.1"/>
    <property type="molecule type" value="Genomic_DNA"/>
</dbReference>
<protein>
    <submittedName>
        <fullName evidence="2">Membrane anchored protein in chemotaxis locus</fullName>
    </submittedName>
</protein>
<keyword evidence="3" id="KW-1185">Reference proteome</keyword>
<gene>
    <name evidence="2" type="ORF">G3R48_04995</name>
</gene>
<evidence type="ECO:0000313" key="3">
    <source>
        <dbReference type="Proteomes" id="UP000811844"/>
    </source>
</evidence>
<accession>A0ABS5HZY2</accession>
<name>A0ABS5HZY2_9GAMM</name>
<sequence>MFAIFLLIVISIVLGSLYVDAAKKNKRLKLDVERLTNSQILLMVPDEQAVDIANWMSSHPQQTQSFVKKAQSEHVSSVVVNDESQTKKVSAQSSAESTKSTEISTKFNNKTVVLSENEDGVKVIHLPHGGIRVTTREQQDPIN</sequence>
<feature type="region of interest" description="Disordered" evidence="1">
    <location>
        <begin position="78"/>
        <end position="102"/>
    </location>
</feature>
<dbReference type="Proteomes" id="UP000811844">
    <property type="component" value="Unassembled WGS sequence"/>
</dbReference>
<evidence type="ECO:0000313" key="2">
    <source>
        <dbReference type="EMBL" id="MBR9727348.1"/>
    </source>
</evidence>
<reference evidence="2 3" key="1">
    <citation type="submission" date="2020-02" db="EMBL/GenBank/DDBJ databases">
        <title>Shewanella WXL01 sp. nov., a marine bacterium isolated from green algae in Luhuitou Fringing Reef (Northern South China Sea).</title>
        <authorList>
            <person name="Wang X."/>
        </authorList>
    </citation>
    <scope>NUCLEOTIDE SEQUENCE [LARGE SCALE GENOMIC DNA]</scope>
    <source>
        <strain evidence="2 3">MCCC 1A01895</strain>
    </source>
</reference>
<comment type="caution">
    <text evidence="2">The sequence shown here is derived from an EMBL/GenBank/DDBJ whole genome shotgun (WGS) entry which is preliminary data.</text>
</comment>